<keyword evidence="3" id="KW-1185">Reference proteome</keyword>
<dbReference type="EMBL" id="JARBJD010000498">
    <property type="protein sequence ID" value="KAK2941477.1"/>
    <property type="molecule type" value="Genomic_DNA"/>
</dbReference>
<gene>
    <name evidence="2" type="ORF">BLNAU_23624</name>
</gene>
<reference evidence="2 3" key="1">
    <citation type="journal article" date="2022" name="bioRxiv">
        <title>Genomics of Preaxostyla Flagellates Illuminates Evolutionary Transitions and the Path Towards Mitochondrial Loss.</title>
        <authorList>
            <person name="Novak L.V.F."/>
            <person name="Treitli S.C."/>
            <person name="Pyrih J."/>
            <person name="Halakuc P."/>
            <person name="Pipaliya S.V."/>
            <person name="Vacek V."/>
            <person name="Brzon O."/>
            <person name="Soukal P."/>
            <person name="Eme L."/>
            <person name="Dacks J.B."/>
            <person name="Karnkowska A."/>
            <person name="Elias M."/>
            <person name="Hampl V."/>
        </authorList>
    </citation>
    <scope>NUCLEOTIDE SEQUENCE [LARGE SCALE GENOMIC DNA]</scope>
    <source>
        <strain evidence="2">NAU3</strain>
        <tissue evidence="2">Gut</tissue>
    </source>
</reference>
<feature type="compositionally biased region" description="Pro residues" evidence="1">
    <location>
        <begin position="503"/>
        <end position="525"/>
    </location>
</feature>
<feature type="compositionally biased region" description="Pro residues" evidence="1">
    <location>
        <begin position="460"/>
        <end position="481"/>
    </location>
</feature>
<organism evidence="2 3">
    <name type="scientific">Blattamonas nauphoetae</name>
    <dbReference type="NCBI Taxonomy" id="2049346"/>
    <lineage>
        <taxon>Eukaryota</taxon>
        <taxon>Metamonada</taxon>
        <taxon>Preaxostyla</taxon>
        <taxon>Oxymonadida</taxon>
        <taxon>Blattamonas</taxon>
    </lineage>
</organism>
<feature type="region of interest" description="Disordered" evidence="1">
    <location>
        <begin position="332"/>
        <end position="646"/>
    </location>
</feature>
<feature type="region of interest" description="Disordered" evidence="1">
    <location>
        <begin position="290"/>
        <end position="311"/>
    </location>
</feature>
<feature type="compositionally biased region" description="Pro residues" evidence="1">
    <location>
        <begin position="542"/>
        <end position="553"/>
    </location>
</feature>
<feature type="compositionally biased region" description="Low complexity" evidence="1">
    <location>
        <begin position="448"/>
        <end position="459"/>
    </location>
</feature>
<dbReference type="Proteomes" id="UP001281761">
    <property type="component" value="Unassembled WGS sequence"/>
</dbReference>
<evidence type="ECO:0000313" key="3">
    <source>
        <dbReference type="Proteomes" id="UP001281761"/>
    </source>
</evidence>
<comment type="caution">
    <text evidence="2">The sequence shown here is derived from an EMBL/GenBank/DDBJ whole genome shotgun (WGS) entry which is preliminary data.</text>
</comment>
<feature type="compositionally biased region" description="Pro residues" evidence="1">
    <location>
        <begin position="405"/>
        <end position="447"/>
    </location>
</feature>
<name>A0ABQ9WPR6_9EUKA</name>
<feature type="region of interest" description="Disordered" evidence="1">
    <location>
        <begin position="216"/>
        <end position="276"/>
    </location>
</feature>
<protein>
    <submittedName>
        <fullName evidence="2">Uncharacterized protein</fullName>
    </submittedName>
</protein>
<feature type="compositionally biased region" description="Low complexity" evidence="1">
    <location>
        <begin position="580"/>
        <end position="615"/>
    </location>
</feature>
<feature type="compositionally biased region" description="Low complexity" evidence="1">
    <location>
        <begin position="526"/>
        <end position="541"/>
    </location>
</feature>
<feature type="compositionally biased region" description="Pro residues" evidence="1">
    <location>
        <begin position="297"/>
        <end position="311"/>
    </location>
</feature>
<sequence length="1038" mass="112484">MEMLDSLILWCSAKLRLALVKADLIPHLIVTLHPLSLSFTNAVDIHIKLMRIVRTSVTVATPDGLSQLEVKDGNGQQYDPETTQTRTKNTYYQFLASFGRQTQFVCDLCRRWHPRLVSFARMIIGLARSSADRSDADSERSGDVVAQFLVVLDRCSVNALPLTSASPSPPTPSHSPLPLPLHPHPPTPLCLSHSTHTLPPLPLPLHPHLPLPLPLPLHPHPPTPLRPPTHPHPPTPASPSPHPHLPLPLPPTPPTPSHSPLPLPLHPHLPPPLPLPPPTPSHSLCLSLPTHTSCPSASPPPTHTLPLPLPLPSHPHPPTLCLSLPTHTLPPTPLPSLPTHTLPLPLPLPHHPHLPLPRPLPPPPPTPSRPPPPPTPPTPSHSPCPPSPPTPSHSPPLSLTTHTLPLPPLSPSPPTLPSHSPLPLPHHPHSPPTPLCSPSPPTPPTPSSLPLSLTTHTLPLPLPLPHPHPPTPASPSPPPTPSHSLCLPSPPTPPTLSPHHPHPPSPASSPPTPSLPSASPSPPTPSHSLCLSHSTHTLPLPSASPTPPTPSHSPPLSLTTHTLPPPLLPPPHYPHPPTPCLSHSTHTLPLPSASPLHPHLPLPSASHSTNTLPLPSASPSPPTPSLSPLPLPHHPHPPTPSASPPTTLVVPRGGCCSFDARAMLDSTVFLLRFVCLVVEFFALPSSLPSSWKIPFQTGIRVKECGEMRTKRGRGGQTEETKHRHRWPRDLPRRLRSRRDSGWTHDIVAFADSMHRYCLVTPRTAGDTEVPVDSASVEPEIGAGDCSPFLNWDGETFPSEHKQGVLFQSLVATIKSQPALNDSLEAKAVQFLESMTQICRWSPTAFLSDLWLTTDEDLTDFVQSIVVLISSPSQVLTTTAMKMVGKVIITSSAQVRLAFVKAGLIPQIVITHNPLSISFTKAVDIHIHLLNIIRFNLSLSTPFSLNQFGMNCDYEQKTVHETVLKQVLIPSKHQQKWNDQSGKEPQQWNKVLGMLRKEGIEDVIEEKLRNDTKIVIGQYIVSRSIEWNNQLGMNLPEEE</sequence>
<evidence type="ECO:0000256" key="1">
    <source>
        <dbReference type="SAM" id="MobiDB-lite"/>
    </source>
</evidence>
<feature type="compositionally biased region" description="Pro residues" evidence="1">
    <location>
        <begin position="344"/>
        <end position="394"/>
    </location>
</feature>
<proteinExistence type="predicted"/>
<evidence type="ECO:0000313" key="2">
    <source>
        <dbReference type="EMBL" id="KAK2941477.1"/>
    </source>
</evidence>
<feature type="compositionally biased region" description="Low complexity" evidence="1">
    <location>
        <begin position="395"/>
        <end position="404"/>
    </location>
</feature>
<accession>A0ABQ9WPR6</accession>
<feature type="compositionally biased region" description="Pro residues" evidence="1">
    <location>
        <begin position="563"/>
        <end position="579"/>
    </location>
</feature>
<feature type="compositionally biased region" description="Pro residues" evidence="1">
    <location>
        <begin position="616"/>
        <end position="643"/>
    </location>
</feature>